<dbReference type="Proteomes" id="UP000565745">
    <property type="component" value="Unassembled WGS sequence"/>
</dbReference>
<reference evidence="1 2" key="1">
    <citation type="submission" date="2020-08" db="EMBL/GenBank/DDBJ databases">
        <title>Genomic Encyclopedia of Type Strains, Phase IV (KMG-IV): sequencing the most valuable type-strain genomes for metagenomic binning, comparative biology and taxonomic classification.</title>
        <authorList>
            <person name="Goeker M."/>
        </authorList>
    </citation>
    <scope>NUCLEOTIDE SEQUENCE [LARGE SCALE GENOMIC DNA]</scope>
    <source>
        <strain evidence="1 2">DSM 101015</strain>
    </source>
</reference>
<sequence length="183" mass="20125">MAQPSPSRTAIRVSTLSQTAENAFSLRPDDAQINAIAQELDLSALRKLSFQGRIKPLGSSDWVLEGRLGATVVQPCVVTLDPVTTRIDTDVVRQFIREYEDPDEPEAEMTVEENVEPLGTWIDPAVVMMEALVLAVPDYPRKDEAELGQLVYTKPGEAPMTDEDARPFAGLAAIRDKLSKDDT</sequence>
<evidence type="ECO:0000313" key="2">
    <source>
        <dbReference type="Proteomes" id="UP000565745"/>
    </source>
</evidence>
<protein>
    <submittedName>
        <fullName evidence="1">Uncharacterized metal-binding protein YceD (DUF177 family)</fullName>
    </submittedName>
</protein>
<evidence type="ECO:0000313" key="1">
    <source>
        <dbReference type="EMBL" id="MBB4174013.1"/>
    </source>
</evidence>
<name>A0A7W6M7R5_9RHOB</name>
<keyword evidence="2" id="KW-1185">Reference proteome</keyword>
<dbReference type="RefSeq" id="WP_025057171.1">
    <property type="nucleotide sequence ID" value="NZ_JACIFU010000002.1"/>
</dbReference>
<accession>A0A7W6M7R5</accession>
<comment type="caution">
    <text evidence="1">The sequence shown here is derived from an EMBL/GenBank/DDBJ whole genome shotgun (WGS) entry which is preliminary data.</text>
</comment>
<proteinExistence type="predicted"/>
<organism evidence="1 2">
    <name type="scientific">Sulfitobacter noctilucicola</name>
    <dbReference type="NCBI Taxonomy" id="1342301"/>
    <lineage>
        <taxon>Bacteria</taxon>
        <taxon>Pseudomonadati</taxon>
        <taxon>Pseudomonadota</taxon>
        <taxon>Alphaproteobacteria</taxon>
        <taxon>Rhodobacterales</taxon>
        <taxon>Roseobacteraceae</taxon>
        <taxon>Sulfitobacter</taxon>
    </lineage>
</organism>
<dbReference type="InterPro" id="IPR003772">
    <property type="entry name" value="YceD"/>
</dbReference>
<dbReference type="Pfam" id="PF02620">
    <property type="entry name" value="YceD"/>
    <property type="match status" value="1"/>
</dbReference>
<gene>
    <name evidence="1" type="ORF">GGR93_001786</name>
</gene>
<dbReference type="AlphaFoldDB" id="A0A7W6M7R5"/>
<dbReference type="EMBL" id="JACIFU010000002">
    <property type="protein sequence ID" value="MBB4174013.1"/>
    <property type="molecule type" value="Genomic_DNA"/>
</dbReference>